<dbReference type="PANTHER" id="PTHR11767">
    <property type="entry name" value="INWARD RECTIFIER POTASSIUM CHANNEL"/>
    <property type="match status" value="1"/>
</dbReference>
<evidence type="ECO:0000256" key="11">
    <source>
        <dbReference type="RuleBase" id="RU003822"/>
    </source>
</evidence>
<dbReference type="PRINTS" id="PR01320">
    <property type="entry name" value="KIRCHANNEL"/>
</dbReference>
<reference evidence="14 15" key="1">
    <citation type="journal article" date="2023" name="Nucleic Acids Res.">
        <title>The hologenome of Daphnia magna reveals possible DNA methylation and microbiome-mediated evolution of the host genome.</title>
        <authorList>
            <person name="Chaturvedi A."/>
            <person name="Li X."/>
            <person name="Dhandapani V."/>
            <person name="Marshall H."/>
            <person name="Kissane S."/>
            <person name="Cuenca-Cambronero M."/>
            <person name="Asole G."/>
            <person name="Calvet F."/>
            <person name="Ruiz-Romero M."/>
            <person name="Marangio P."/>
            <person name="Guigo R."/>
            <person name="Rago D."/>
            <person name="Mirbahai L."/>
            <person name="Eastwood N."/>
            <person name="Colbourne J.K."/>
            <person name="Zhou J."/>
            <person name="Mallon E."/>
            <person name="Orsini L."/>
        </authorList>
    </citation>
    <scope>NUCLEOTIDE SEQUENCE [LARGE SCALE GENOMIC DNA]</scope>
    <source>
        <strain evidence="14">LRV0_1</strain>
    </source>
</reference>
<feature type="region of interest" description="Disordered" evidence="12">
    <location>
        <begin position="235"/>
        <end position="285"/>
    </location>
</feature>
<name>A0ABR0AT40_9CRUS</name>
<evidence type="ECO:0000313" key="14">
    <source>
        <dbReference type="EMBL" id="KAK4028274.1"/>
    </source>
</evidence>
<keyword evidence="9" id="KW-0472">Membrane</keyword>
<keyword evidence="8 11" id="KW-0406">Ion transport</keyword>
<evidence type="ECO:0000256" key="5">
    <source>
        <dbReference type="ARBA" id="ARBA00022882"/>
    </source>
</evidence>
<keyword evidence="3 11" id="KW-0633">Potassium transport</keyword>
<keyword evidence="15" id="KW-1185">Reference proteome</keyword>
<comment type="subcellular location">
    <subcellularLocation>
        <location evidence="1 11">Membrane</location>
        <topology evidence="1 11">Multi-pass membrane protein</topology>
    </subcellularLocation>
</comment>
<dbReference type="InterPro" id="IPR041647">
    <property type="entry name" value="IRK_C"/>
</dbReference>
<keyword evidence="5 11" id="KW-0851">Voltage-gated channel</keyword>
<evidence type="ECO:0000259" key="13">
    <source>
        <dbReference type="Pfam" id="PF17655"/>
    </source>
</evidence>
<gene>
    <name evidence="14" type="ORF">OUZ56_017554</name>
</gene>
<dbReference type="InterPro" id="IPR014756">
    <property type="entry name" value="Ig_E-set"/>
</dbReference>
<protein>
    <recommendedName>
        <fullName evidence="13">Inward rectifier potassium channel C-terminal domain-containing protein</fullName>
    </recommendedName>
</protein>
<sequence>MIRMRVANEGEMMPYFQYELKVGFDHDESNLFVIWPMTVVPKITPDSPLYNVSASDLLKDKFEIVVILEGTVESTSMTTQARSSYLPSEIKCGHRFEPLVSFRNDTGQYAVDYSLFNSTSEVDPPLCSSRDLDELKKLRDENQLERFDRPVFRERSPLRRPRYEDPYVHYLDDGEIRGRPAVQDSYVRDEAVYPYGAYFECEHDPRSYPTHSEFEPEDEYYSDQREDEWAEYEDDGVEIDRGRPWRPQNSVRFVTEEPPLPTEKRGAVSGLPTVSDGGQAKAGDAGKFECKINL</sequence>
<evidence type="ECO:0000313" key="15">
    <source>
        <dbReference type="Proteomes" id="UP001234178"/>
    </source>
</evidence>
<accession>A0ABR0AT40</accession>
<evidence type="ECO:0000256" key="8">
    <source>
        <dbReference type="ARBA" id="ARBA00023065"/>
    </source>
</evidence>
<feature type="domain" description="Inward rectifier potassium channel C-terminal" evidence="13">
    <location>
        <begin position="1"/>
        <end position="136"/>
    </location>
</feature>
<dbReference type="InterPro" id="IPR013518">
    <property type="entry name" value="K_chnl_inward-rec_Kir_cyto"/>
</dbReference>
<evidence type="ECO:0000256" key="4">
    <source>
        <dbReference type="ARBA" id="ARBA00022692"/>
    </source>
</evidence>
<evidence type="ECO:0000256" key="1">
    <source>
        <dbReference type="ARBA" id="ARBA00004141"/>
    </source>
</evidence>
<evidence type="ECO:0000256" key="9">
    <source>
        <dbReference type="ARBA" id="ARBA00023136"/>
    </source>
</evidence>
<comment type="similarity">
    <text evidence="11">Belongs to the inward rectifier-type potassium channel (TC 1.A.2.1) family.</text>
</comment>
<organism evidence="14 15">
    <name type="scientific">Daphnia magna</name>
    <dbReference type="NCBI Taxonomy" id="35525"/>
    <lineage>
        <taxon>Eukaryota</taxon>
        <taxon>Metazoa</taxon>
        <taxon>Ecdysozoa</taxon>
        <taxon>Arthropoda</taxon>
        <taxon>Crustacea</taxon>
        <taxon>Branchiopoda</taxon>
        <taxon>Diplostraca</taxon>
        <taxon>Cladocera</taxon>
        <taxon>Anomopoda</taxon>
        <taxon>Daphniidae</taxon>
        <taxon>Daphnia</taxon>
    </lineage>
</organism>
<keyword evidence="6 11" id="KW-0630">Potassium</keyword>
<keyword evidence="2 11" id="KW-0813">Transport</keyword>
<evidence type="ECO:0000256" key="10">
    <source>
        <dbReference type="ARBA" id="ARBA00023303"/>
    </source>
</evidence>
<evidence type="ECO:0000256" key="12">
    <source>
        <dbReference type="SAM" id="MobiDB-lite"/>
    </source>
</evidence>
<evidence type="ECO:0000256" key="6">
    <source>
        <dbReference type="ARBA" id="ARBA00022958"/>
    </source>
</evidence>
<dbReference type="EMBL" id="JAOYFB010000038">
    <property type="protein sequence ID" value="KAK4028274.1"/>
    <property type="molecule type" value="Genomic_DNA"/>
</dbReference>
<evidence type="ECO:0000256" key="2">
    <source>
        <dbReference type="ARBA" id="ARBA00022448"/>
    </source>
</evidence>
<proteinExistence type="inferred from homology"/>
<evidence type="ECO:0000256" key="3">
    <source>
        <dbReference type="ARBA" id="ARBA00022538"/>
    </source>
</evidence>
<evidence type="ECO:0000256" key="7">
    <source>
        <dbReference type="ARBA" id="ARBA00022989"/>
    </source>
</evidence>
<dbReference type="Proteomes" id="UP001234178">
    <property type="component" value="Unassembled WGS sequence"/>
</dbReference>
<dbReference type="InterPro" id="IPR016449">
    <property type="entry name" value="K_chnl_inward-rec_Kir"/>
</dbReference>
<dbReference type="Gene3D" id="2.60.40.1400">
    <property type="entry name" value="G protein-activated inward rectifier potassium channel 1"/>
    <property type="match status" value="1"/>
</dbReference>
<dbReference type="PANTHER" id="PTHR11767:SF102">
    <property type="entry name" value="INWARDLY RECTIFYING POTASSIUM CHANNEL 1, ISOFORM F"/>
    <property type="match status" value="1"/>
</dbReference>
<keyword evidence="10 11" id="KW-0407">Ion channel</keyword>
<comment type="caution">
    <text evidence="14">The sequence shown here is derived from an EMBL/GenBank/DDBJ whole genome shotgun (WGS) entry which is preliminary data.</text>
</comment>
<keyword evidence="4 11" id="KW-0812">Transmembrane</keyword>
<dbReference type="SUPFAM" id="SSF81296">
    <property type="entry name" value="E set domains"/>
    <property type="match status" value="1"/>
</dbReference>
<keyword evidence="7" id="KW-1133">Transmembrane helix</keyword>
<dbReference type="Pfam" id="PF17655">
    <property type="entry name" value="IRK_C"/>
    <property type="match status" value="1"/>
</dbReference>